<keyword evidence="3 6" id="KW-0812">Transmembrane</keyword>
<evidence type="ECO:0000256" key="6">
    <source>
        <dbReference type="SAM" id="Phobius"/>
    </source>
</evidence>
<feature type="transmembrane region" description="Helical" evidence="6">
    <location>
        <begin position="160"/>
        <end position="178"/>
    </location>
</feature>
<comment type="similarity">
    <text evidence="2">Belongs to the autoinducer-2 exporter (AI-2E) (TC 2.A.86) family.</text>
</comment>
<evidence type="ECO:0000256" key="3">
    <source>
        <dbReference type="ARBA" id="ARBA00022692"/>
    </source>
</evidence>
<feature type="transmembrane region" description="Helical" evidence="6">
    <location>
        <begin position="31"/>
        <end position="50"/>
    </location>
</feature>
<accession>A0A419F2H5</accession>
<gene>
    <name evidence="7" type="ORF">C4532_05720</name>
</gene>
<evidence type="ECO:0000313" key="8">
    <source>
        <dbReference type="Proteomes" id="UP000285961"/>
    </source>
</evidence>
<dbReference type="PANTHER" id="PTHR21716">
    <property type="entry name" value="TRANSMEMBRANE PROTEIN"/>
    <property type="match status" value="1"/>
</dbReference>
<dbReference type="Pfam" id="PF01594">
    <property type="entry name" value="AI-2E_transport"/>
    <property type="match status" value="1"/>
</dbReference>
<feature type="transmembrane region" description="Helical" evidence="6">
    <location>
        <begin position="219"/>
        <end position="247"/>
    </location>
</feature>
<proteinExistence type="inferred from homology"/>
<name>A0A419F2H5_9BACT</name>
<keyword evidence="5 6" id="KW-0472">Membrane</keyword>
<feature type="transmembrane region" description="Helical" evidence="6">
    <location>
        <begin position="7"/>
        <end position="25"/>
    </location>
</feature>
<dbReference type="InterPro" id="IPR002549">
    <property type="entry name" value="AI-2E-like"/>
</dbReference>
<evidence type="ECO:0000256" key="5">
    <source>
        <dbReference type="ARBA" id="ARBA00023136"/>
    </source>
</evidence>
<feature type="transmembrane region" description="Helical" evidence="6">
    <location>
        <begin position="281"/>
        <end position="300"/>
    </location>
</feature>
<feature type="transmembrane region" description="Helical" evidence="6">
    <location>
        <begin position="62"/>
        <end position="83"/>
    </location>
</feature>
<dbReference type="GO" id="GO:0055085">
    <property type="term" value="P:transmembrane transport"/>
    <property type="evidence" value="ECO:0007669"/>
    <property type="project" value="TreeGrafter"/>
</dbReference>
<feature type="transmembrane region" description="Helical" evidence="6">
    <location>
        <begin position="312"/>
        <end position="344"/>
    </location>
</feature>
<dbReference type="GO" id="GO:0016020">
    <property type="term" value="C:membrane"/>
    <property type="evidence" value="ECO:0007669"/>
    <property type="project" value="UniProtKB-SubCell"/>
</dbReference>
<evidence type="ECO:0000256" key="2">
    <source>
        <dbReference type="ARBA" id="ARBA00009773"/>
    </source>
</evidence>
<comment type="subcellular location">
    <subcellularLocation>
        <location evidence="1">Membrane</location>
        <topology evidence="1">Multi-pass membrane protein</topology>
    </subcellularLocation>
</comment>
<dbReference type="AlphaFoldDB" id="A0A419F2H5"/>
<dbReference type="Proteomes" id="UP000285961">
    <property type="component" value="Unassembled WGS sequence"/>
</dbReference>
<dbReference type="EMBL" id="QZKI01000042">
    <property type="protein sequence ID" value="RJP72660.1"/>
    <property type="molecule type" value="Genomic_DNA"/>
</dbReference>
<comment type="caution">
    <text evidence="7">The sequence shown here is derived from an EMBL/GenBank/DDBJ whole genome shotgun (WGS) entry which is preliminary data.</text>
</comment>
<feature type="transmembrane region" description="Helical" evidence="6">
    <location>
        <begin position="253"/>
        <end position="274"/>
    </location>
</feature>
<reference evidence="7 8" key="1">
    <citation type="journal article" date="2017" name="ISME J.">
        <title>Energy and carbon metabolisms in a deep terrestrial subsurface fluid microbial community.</title>
        <authorList>
            <person name="Momper L."/>
            <person name="Jungbluth S.P."/>
            <person name="Lee M.D."/>
            <person name="Amend J.P."/>
        </authorList>
    </citation>
    <scope>NUCLEOTIDE SEQUENCE [LARGE SCALE GENOMIC DNA]</scope>
    <source>
        <strain evidence="7">SURF_17</strain>
    </source>
</reference>
<evidence type="ECO:0000313" key="7">
    <source>
        <dbReference type="EMBL" id="RJP72660.1"/>
    </source>
</evidence>
<sequence>MGQLWNNIWFRLLVILGFTALFLWLCYELRQILIPLMLAFIVAYIFSPLVDSLERRKIPRIATIAALLVLILAMVVGSLLVVIPRLVHEAAEVVHALQENFPSIQSRLQEAFEKFSGSSWAAKLTTNLDSVLATLKENLPQILQSAQKVLTGALTRTFGVAGYIVNFLLFAVVSVYLLKDFNSVTEKAGELIPLRHKDSILSIVRKVDANLKSFFRGQIAVCTILAGIYLVGLTIVGVPFALPIALVGGYGQIVPYLGTALGIVPAMLLALIEFADFVHPLAALAVFAVGQLLEGTVITPKIMGEKVGLHPVVIILAILVFGKLLGFLGILVAVPLAAALKVLVAEAVMRYKQSSLFSASTGDGSAQS</sequence>
<organism evidence="7 8">
    <name type="scientific">Candidatus Abyssobacteria bacterium SURF_17</name>
    <dbReference type="NCBI Taxonomy" id="2093361"/>
    <lineage>
        <taxon>Bacteria</taxon>
        <taxon>Pseudomonadati</taxon>
        <taxon>Candidatus Hydrogenedentota</taxon>
        <taxon>Candidatus Abyssobacteria</taxon>
    </lineage>
</organism>
<protein>
    <submittedName>
        <fullName evidence="7">AI-2E family transporter</fullName>
    </submittedName>
</protein>
<keyword evidence="4 6" id="KW-1133">Transmembrane helix</keyword>
<dbReference type="PANTHER" id="PTHR21716:SF64">
    <property type="entry name" value="AI-2 TRANSPORT PROTEIN TQSA"/>
    <property type="match status" value="1"/>
</dbReference>
<evidence type="ECO:0000256" key="4">
    <source>
        <dbReference type="ARBA" id="ARBA00022989"/>
    </source>
</evidence>
<evidence type="ECO:0000256" key="1">
    <source>
        <dbReference type="ARBA" id="ARBA00004141"/>
    </source>
</evidence>